<dbReference type="AlphaFoldDB" id="A0A1G2IRA3"/>
<name>A0A1G2IRA3_9BACT</name>
<gene>
    <name evidence="1" type="ORF">A3G45_01305</name>
</gene>
<dbReference type="EMBL" id="MHPE01000009">
    <property type="protein sequence ID" value="OGZ77439.1"/>
    <property type="molecule type" value="Genomic_DNA"/>
</dbReference>
<proteinExistence type="predicted"/>
<evidence type="ECO:0000313" key="2">
    <source>
        <dbReference type="Proteomes" id="UP000178632"/>
    </source>
</evidence>
<evidence type="ECO:0000313" key="1">
    <source>
        <dbReference type="EMBL" id="OGZ77439.1"/>
    </source>
</evidence>
<protein>
    <submittedName>
        <fullName evidence="1">Uncharacterized protein</fullName>
    </submittedName>
</protein>
<dbReference type="Proteomes" id="UP000178632">
    <property type="component" value="Unassembled WGS sequence"/>
</dbReference>
<comment type="caution">
    <text evidence="1">The sequence shown here is derived from an EMBL/GenBank/DDBJ whole genome shotgun (WGS) entry which is preliminary data.</text>
</comment>
<reference evidence="1 2" key="1">
    <citation type="journal article" date="2016" name="Nat. Commun.">
        <title>Thousands of microbial genomes shed light on interconnected biogeochemical processes in an aquifer system.</title>
        <authorList>
            <person name="Anantharaman K."/>
            <person name="Brown C.T."/>
            <person name="Hug L.A."/>
            <person name="Sharon I."/>
            <person name="Castelle C.J."/>
            <person name="Probst A.J."/>
            <person name="Thomas B.C."/>
            <person name="Singh A."/>
            <person name="Wilkins M.J."/>
            <person name="Karaoz U."/>
            <person name="Brodie E.L."/>
            <person name="Williams K.H."/>
            <person name="Hubbard S.S."/>
            <person name="Banfield J.F."/>
        </authorList>
    </citation>
    <scope>NUCLEOTIDE SEQUENCE [LARGE SCALE GENOMIC DNA]</scope>
</reference>
<organism evidence="1 2">
    <name type="scientific">Candidatus Staskawiczbacteria bacterium RIFCSPLOWO2_12_FULL_37_15</name>
    <dbReference type="NCBI Taxonomy" id="1802218"/>
    <lineage>
        <taxon>Bacteria</taxon>
        <taxon>Candidatus Staskawicziibacteriota</taxon>
    </lineage>
</organism>
<sequence>MIFGSQEVMAPLVEPGEFYRGKRVNIEVIKVATDQDTPLIVREALVGLVISTIFDYKQMGKKLGTPVGSRLSYVKEVVETLKVAGKTEVAQVLEAMNSGELALYNFNEDEFVIS</sequence>
<accession>A0A1G2IRA3</accession>